<dbReference type="InterPro" id="IPR050679">
    <property type="entry name" value="Bact_HTH_transcr_reg"/>
</dbReference>
<sequence length="258" mass="28450">MKDDQLDREGGAPLWRQLQQQLLRRIDDGEFASRFPGELALAEEYGVSRQTVRQALRELRADGVLVAARGRQPRVAPPAEISQPVGALYSLFAAVEASGLQQNSIVRTLDIRADAVIAERLELEGSAPLLYLERLRLAGEEPLALDRVWLPASVAEPLLQADFQHTSLYAELHRRTGLRLDQGHEQIRAVIPTVAERLQLRCGDDAAALSISRLGSASGTPIEWRHTLVRGDRFALTAEFSGKVGYRLVGSHPELAGR</sequence>
<gene>
    <name evidence="5" type="ORF">FPZ12_043875</name>
</gene>
<evidence type="ECO:0000256" key="3">
    <source>
        <dbReference type="ARBA" id="ARBA00023163"/>
    </source>
</evidence>
<dbReference type="Gene3D" id="3.40.1410.10">
    <property type="entry name" value="Chorismate lyase-like"/>
    <property type="match status" value="1"/>
</dbReference>
<keyword evidence="6" id="KW-1185">Reference proteome</keyword>
<dbReference type="InterPro" id="IPR036390">
    <property type="entry name" value="WH_DNA-bd_sf"/>
</dbReference>
<dbReference type="EMBL" id="VMNW02000150">
    <property type="protein sequence ID" value="KAA9149144.1"/>
    <property type="molecule type" value="Genomic_DNA"/>
</dbReference>
<evidence type="ECO:0000256" key="1">
    <source>
        <dbReference type="ARBA" id="ARBA00023015"/>
    </source>
</evidence>
<dbReference type="Pfam" id="PF07702">
    <property type="entry name" value="UTRA"/>
    <property type="match status" value="1"/>
</dbReference>
<dbReference type="PROSITE" id="PS50949">
    <property type="entry name" value="HTH_GNTR"/>
    <property type="match status" value="1"/>
</dbReference>
<dbReference type="PANTHER" id="PTHR44846">
    <property type="entry name" value="MANNOSYL-D-GLYCERATE TRANSPORT/METABOLISM SYSTEM REPRESSOR MNGR-RELATED"/>
    <property type="match status" value="1"/>
</dbReference>
<accession>A0A5N0UN72</accession>
<evidence type="ECO:0000313" key="6">
    <source>
        <dbReference type="Proteomes" id="UP000319769"/>
    </source>
</evidence>
<feature type="domain" description="HTH gntR-type" evidence="4">
    <location>
        <begin position="12"/>
        <end position="78"/>
    </location>
</feature>
<dbReference type="GO" id="GO:0045892">
    <property type="term" value="P:negative regulation of DNA-templated transcription"/>
    <property type="evidence" value="ECO:0007669"/>
    <property type="project" value="TreeGrafter"/>
</dbReference>
<dbReference type="InterPro" id="IPR028978">
    <property type="entry name" value="Chorismate_lyase_/UTRA_dom_sf"/>
</dbReference>
<dbReference type="GO" id="GO:0003700">
    <property type="term" value="F:DNA-binding transcription factor activity"/>
    <property type="evidence" value="ECO:0007669"/>
    <property type="project" value="InterPro"/>
</dbReference>
<protein>
    <submittedName>
        <fullName evidence="5">GntR family transcriptional regulator</fullName>
    </submittedName>
</protein>
<dbReference type="PANTHER" id="PTHR44846:SF17">
    <property type="entry name" value="GNTR-FAMILY TRANSCRIPTIONAL REGULATOR"/>
    <property type="match status" value="1"/>
</dbReference>
<comment type="caution">
    <text evidence="5">The sequence shown here is derived from an EMBL/GenBank/DDBJ whole genome shotgun (WGS) entry which is preliminary data.</text>
</comment>
<dbReference type="SUPFAM" id="SSF64288">
    <property type="entry name" value="Chorismate lyase-like"/>
    <property type="match status" value="1"/>
</dbReference>
<dbReference type="SMART" id="SM00345">
    <property type="entry name" value="HTH_GNTR"/>
    <property type="match status" value="1"/>
</dbReference>
<dbReference type="Pfam" id="PF00392">
    <property type="entry name" value="GntR"/>
    <property type="match status" value="1"/>
</dbReference>
<dbReference type="InterPro" id="IPR036388">
    <property type="entry name" value="WH-like_DNA-bd_sf"/>
</dbReference>
<keyword evidence="3" id="KW-0804">Transcription</keyword>
<dbReference type="SUPFAM" id="SSF46785">
    <property type="entry name" value="Winged helix' DNA-binding domain"/>
    <property type="match status" value="1"/>
</dbReference>
<keyword evidence="1" id="KW-0805">Transcription regulation</keyword>
<reference evidence="5" key="1">
    <citation type="submission" date="2019-09" db="EMBL/GenBank/DDBJ databases">
        <authorList>
            <person name="Teo W.F.A."/>
            <person name="Duangmal K."/>
        </authorList>
    </citation>
    <scope>NUCLEOTIDE SEQUENCE [LARGE SCALE GENOMIC DNA]</scope>
    <source>
        <strain evidence="5">K81G1</strain>
    </source>
</reference>
<dbReference type="OrthoDB" id="3194402at2"/>
<dbReference type="Proteomes" id="UP000319769">
    <property type="component" value="Unassembled WGS sequence"/>
</dbReference>
<keyword evidence="2" id="KW-0238">DNA-binding</keyword>
<name>A0A5N0UN72_9PSEU</name>
<dbReference type="AlphaFoldDB" id="A0A5N0UN72"/>
<organism evidence="5 6">
    <name type="scientific">Amycolatopsis acidicola</name>
    <dbReference type="NCBI Taxonomy" id="2596893"/>
    <lineage>
        <taxon>Bacteria</taxon>
        <taxon>Bacillati</taxon>
        <taxon>Actinomycetota</taxon>
        <taxon>Actinomycetes</taxon>
        <taxon>Pseudonocardiales</taxon>
        <taxon>Pseudonocardiaceae</taxon>
        <taxon>Amycolatopsis</taxon>
    </lineage>
</organism>
<evidence type="ECO:0000259" key="4">
    <source>
        <dbReference type="PROSITE" id="PS50949"/>
    </source>
</evidence>
<dbReference type="InterPro" id="IPR011663">
    <property type="entry name" value="UTRA"/>
</dbReference>
<evidence type="ECO:0000256" key="2">
    <source>
        <dbReference type="ARBA" id="ARBA00023125"/>
    </source>
</evidence>
<dbReference type="Gene3D" id="1.10.10.10">
    <property type="entry name" value="Winged helix-like DNA-binding domain superfamily/Winged helix DNA-binding domain"/>
    <property type="match status" value="1"/>
</dbReference>
<dbReference type="GO" id="GO:0003677">
    <property type="term" value="F:DNA binding"/>
    <property type="evidence" value="ECO:0007669"/>
    <property type="project" value="UniProtKB-KW"/>
</dbReference>
<dbReference type="PRINTS" id="PR00035">
    <property type="entry name" value="HTHGNTR"/>
</dbReference>
<dbReference type="InterPro" id="IPR000524">
    <property type="entry name" value="Tscrpt_reg_HTH_GntR"/>
</dbReference>
<evidence type="ECO:0000313" key="5">
    <source>
        <dbReference type="EMBL" id="KAA9149144.1"/>
    </source>
</evidence>
<proteinExistence type="predicted"/>
<dbReference type="SMART" id="SM00866">
    <property type="entry name" value="UTRA"/>
    <property type="match status" value="1"/>
</dbReference>